<keyword evidence="3" id="KW-1185">Reference proteome</keyword>
<organism evidence="2 3">
    <name type="scientific">Serratia rhizosphaerae</name>
    <dbReference type="NCBI Taxonomy" id="2597702"/>
    <lineage>
        <taxon>Bacteria</taxon>
        <taxon>Pseudomonadati</taxon>
        <taxon>Pseudomonadota</taxon>
        <taxon>Gammaproteobacteria</taxon>
        <taxon>Enterobacterales</taxon>
        <taxon>Yersiniaceae</taxon>
        <taxon>Serratia</taxon>
    </lineage>
</organism>
<gene>
    <name evidence="2" type="ORF">FO014_14050</name>
</gene>
<evidence type="ECO:0000256" key="1">
    <source>
        <dbReference type="SAM" id="Phobius"/>
    </source>
</evidence>
<keyword evidence="1" id="KW-0812">Transmembrane</keyword>
<dbReference type="Proteomes" id="UP000430368">
    <property type="component" value="Chromosome"/>
</dbReference>
<sequence>MNAGVIVLWIVWLVIMLFLLFFTLSYAVSEIISEVIKLITWKVREIEDEIFNGYLDVPEVEPTSEKESGMQ</sequence>
<protein>
    <submittedName>
        <fullName evidence="2">Uncharacterized protein</fullName>
    </submittedName>
</protein>
<keyword evidence="1" id="KW-0472">Membrane</keyword>
<accession>A0ABX6GP42</accession>
<evidence type="ECO:0000313" key="2">
    <source>
        <dbReference type="EMBL" id="QHA87994.1"/>
    </source>
</evidence>
<proteinExistence type="predicted"/>
<evidence type="ECO:0000313" key="3">
    <source>
        <dbReference type="Proteomes" id="UP000430368"/>
    </source>
</evidence>
<name>A0ABX6GP42_9GAMM</name>
<reference evidence="2 3" key="1">
    <citation type="submission" date="2019-07" db="EMBL/GenBank/DDBJ databases">
        <title>Serratia dokdonensis sp. nov., an elicitor of systemic resistance in Nicotiana Tabacum.</title>
        <authorList>
            <person name="Son J.-S."/>
            <person name="Hwang Y.-J."/>
            <person name="Lee S.-Y."/>
            <person name="Ghim S.-Y."/>
        </authorList>
    </citation>
    <scope>NUCLEOTIDE SEQUENCE [LARGE SCALE GENOMIC DNA]</scope>
    <source>
        <strain evidence="2 3">KUDC3025</strain>
    </source>
</reference>
<dbReference type="RefSeq" id="WP_160029962.1">
    <property type="nucleotide sequence ID" value="NZ_CP041764.1"/>
</dbReference>
<dbReference type="EMBL" id="CP041764">
    <property type="protein sequence ID" value="QHA87994.1"/>
    <property type="molecule type" value="Genomic_DNA"/>
</dbReference>
<keyword evidence="1" id="KW-1133">Transmembrane helix</keyword>
<feature type="transmembrane region" description="Helical" evidence="1">
    <location>
        <begin position="6"/>
        <end position="28"/>
    </location>
</feature>